<dbReference type="RefSeq" id="WP_341415444.1">
    <property type="nucleotide sequence ID" value="NZ_JBBPCC010000005.1"/>
</dbReference>
<protein>
    <submittedName>
        <fullName evidence="1">Uncharacterized protein</fullName>
    </submittedName>
</protein>
<comment type="caution">
    <text evidence="1">The sequence shown here is derived from an EMBL/GenBank/DDBJ whole genome shotgun (WGS) entry which is preliminary data.</text>
</comment>
<keyword evidence="2" id="KW-1185">Reference proteome</keyword>
<dbReference type="EMBL" id="JBBPCC010000005">
    <property type="protein sequence ID" value="MEK8128377.1"/>
    <property type="molecule type" value="Genomic_DNA"/>
</dbReference>
<evidence type="ECO:0000313" key="1">
    <source>
        <dbReference type="EMBL" id="MEK8128377.1"/>
    </source>
</evidence>
<reference evidence="1 2" key="1">
    <citation type="submission" date="2024-04" db="EMBL/GenBank/DDBJ databases">
        <title>draft genome sequnece of Paenibacillus filicis.</title>
        <authorList>
            <person name="Kim D.-U."/>
        </authorList>
    </citation>
    <scope>NUCLEOTIDE SEQUENCE [LARGE SCALE GENOMIC DNA]</scope>
    <source>
        <strain evidence="1 2">KACC14197</strain>
    </source>
</reference>
<organism evidence="1 2">
    <name type="scientific">Paenibacillus filicis</name>
    <dbReference type="NCBI Taxonomy" id="669464"/>
    <lineage>
        <taxon>Bacteria</taxon>
        <taxon>Bacillati</taxon>
        <taxon>Bacillota</taxon>
        <taxon>Bacilli</taxon>
        <taxon>Bacillales</taxon>
        <taxon>Paenibacillaceae</taxon>
        <taxon>Paenibacillus</taxon>
    </lineage>
</organism>
<dbReference type="Proteomes" id="UP001469365">
    <property type="component" value="Unassembled WGS sequence"/>
</dbReference>
<sequence>MKGKKAPLIKMDELLETSPAKSGKCISYRITDFPQADQDRWNSIGPLPKYESKPILQGLGGARRRKA</sequence>
<proteinExistence type="predicted"/>
<accession>A0ABU9DHP1</accession>
<evidence type="ECO:0000313" key="2">
    <source>
        <dbReference type="Proteomes" id="UP001469365"/>
    </source>
</evidence>
<name>A0ABU9DHP1_9BACL</name>
<gene>
    <name evidence="1" type="ORF">WMW72_10725</name>
</gene>